<keyword evidence="8" id="KW-0460">Magnesium</keyword>
<proteinExistence type="inferred from homology"/>
<evidence type="ECO:0000256" key="3">
    <source>
        <dbReference type="ARBA" id="ARBA00022679"/>
    </source>
</evidence>
<dbReference type="GeneID" id="136071693"/>
<comment type="similarity">
    <text evidence="2">Belongs to the mab-21 family.</text>
</comment>
<evidence type="ECO:0000256" key="8">
    <source>
        <dbReference type="ARBA" id="ARBA00022842"/>
    </source>
</evidence>
<evidence type="ECO:0000256" key="6">
    <source>
        <dbReference type="ARBA" id="ARBA00022741"/>
    </source>
</evidence>
<dbReference type="Gene3D" id="3.30.460.90">
    <property type="match status" value="1"/>
</dbReference>
<dbReference type="Pfam" id="PF03281">
    <property type="entry name" value="Mab-21"/>
    <property type="match status" value="1"/>
</dbReference>
<reference evidence="12" key="1">
    <citation type="submission" date="2025-08" db="UniProtKB">
        <authorList>
            <consortium name="RefSeq"/>
        </authorList>
    </citation>
    <scope>IDENTIFICATION</scope>
</reference>
<organism evidence="11 12">
    <name type="scientific">Hydra vulgaris</name>
    <name type="common">Hydra</name>
    <name type="synonym">Hydra attenuata</name>
    <dbReference type="NCBI Taxonomy" id="6087"/>
    <lineage>
        <taxon>Eukaryota</taxon>
        <taxon>Metazoa</taxon>
        <taxon>Cnidaria</taxon>
        <taxon>Hydrozoa</taxon>
        <taxon>Hydroidolina</taxon>
        <taxon>Anthoathecata</taxon>
        <taxon>Aplanulata</taxon>
        <taxon>Hydridae</taxon>
        <taxon>Hydra</taxon>
    </lineage>
</organism>
<keyword evidence="11" id="KW-1185">Reference proteome</keyword>
<protein>
    <submittedName>
        <fullName evidence="12">Cyclic GMP-AMP synthase-like receptor isoform X1</fullName>
    </submittedName>
</protein>
<dbReference type="SMART" id="SM01265">
    <property type="entry name" value="Mab-21"/>
    <property type="match status" value="1"/>
</dbReference>
<dbReference type="InterPro" id="IPR046906">
    <property type="entry name" value="Mab-21_HhH/H2TH-like"/>
</dbReference>
<comment type="cofactor">
    <cofactor evidence="1">
        <name>Mg(2+)</name>
        <dbReference type="ChEBI" id="CHEBI:18420"/>
    </cofactor>
</comment>
<dbReference type="Proteomes" id="UP001652625">
    <property type="component" value="Chromosome 13"/>
</dbReference>
<keyword evidence="5" id="KW-0479">Metal-binding</keyword>
<keyword evidence="7" id="KW-0067">ATP-binding</keyword>
<keyword evidence="4" id="KW-0548">Nucleotidyltransferase</keyword>
<name>A0ABM4DEV5_HYDVU</name>
<feature type="domain" description="Mab-21-like nucleotidyltransferase" evidence="9">
    <location>
        <begin position="76"/>
        <end position="213"/>
    </location>
</feature>
<keyword evidence="6" id="KW-0547">Nucleotide-binding</keyword>
<dbReference type="Gene3D" id="1.10.1410.40">
    <property type="match status" value="1"/>
</dbReference>
<dbReference type="InterPro" id="IPR024810">
    <property type="entry name" value="MAB21L/cGLR"/>
</dbReference>
<dbReference type="PANTHER" id="PTHR10656">
    <property type="entry name" value="CELL FATE DETERMINING PROTEIN MAB21-RELATED"/>
    <property type="match status" value="1"/>
</dbReference>
<evidence type="ECO:0000256" key="4">
    <source>
        <dbReference type="ARBA" id="ARBA00022695"/>
    </source>
</evidence>
<evidence type="ECO:0000259" key="10">
    <source>
        <dbReference type="Pfam" id="PF20266"/>
    </source>
</evidence>
<dbReference type="RefSeq" id="XP_065672949.1">
    <property type="nucleotide sequence ID" value="XM_065816877.1"/>
</dbReference>
<dbReference type="Pfam" id="PF20266">
    <property type="entry name" value="Mab-21_C"/>
    <property type="match status" value="1"/>
</dbReference>
<evidence type="ECO:0000313" key="12">
    <source>
        <dbReference type="RefSeq" id="XP_065672949.1"/>
    </source>
</evidence>
<evidence type="ECO:0000256" key="7">
    <source>
        <dbReference type="ARBA" id="ARBA00022840"/>
    </source>
</evidence>
<evidence type="ECO:0000256" key="5">
    <source>
        <dbReference type="ARBA" id="ARBA00022723"/>
    </source>
</evidence>
<evidence type="ECO:0000313" key="11">
    <source>
        <dbReference type="Proteomes" id="UP001652625"/>
    </source>
</evidence>
<dbReference type="PANTHER" id="PTHR10656:SF42">
    <property type="entry name" value="CYCLIC GMP-AMP SYNTHASE-LIKE PROTEIN-RELATED"/>
    <property type="match status" value="1"/>
</dbReference>
<feature type="domain" description="Mab-21-like HhH/H2TH-like" evidence="10">
    <location>
        <begin position="225"/>
        <end position="316"/>
    </location>
</feature>
<keyword evidence="3" id="KW-0808">Transferase</keyword>
<dbReference type="InterPro" id="IPR046903">
    <property type="entry name" value="Mab-21-like_nuc_Trfase"/>
</dbReference>
<sequence length="331" mass="38707">MGEPWWRSDTVCKAIDDFHTKMASTPNNMKAAIADLKQKLYLLETYLKYNHNLCDKIEYTGSSFEKLNICGENIIEFDIMLVVDRDKLLELESEVSGGYVKIKCANSMLDYPRDNEGCINAKTYREYFYGIVQKWVNIMKHPKTIKLIYHGVATQINVYTVKEILWYQVDLVPCFKLYKRKCCINFCPKPLYFVPKPIEGKPDNWRLSHSLKEVRAANKLHSQAKKSVRVIKAVFKFRSNGLFKDKFTSFHIKTAAFHLVDTGWPDKRNMGHNIYTFLVFVKKCLQNRELIHRFDPTINLLADFNINLCLQMVRAIDLWLMSVNSFLSRLS</sequence>
<evidence type="ECO:0000259" key="9">
    <source>
        <dbReference type="Pfam" id="PF03281"/>
    </source>
</evidence>
<gene>
    <name evidence="12" type="primary">LOC136071693</name>
</gene>
<accession>A0ABM4DEV5</accession>
<evidence type="ECO:0000256" key="1">
    <source>
        <dbReference type="ARBA" id="ARBA00001946"/>
    </source>
</evidence>
<evidence type="ECO:0000256" key="2">
    <source>
        <dbReference type="ARBA" id="ARBA00008307"/>
    </source>
</evidence>